<protein>
    <submittedName>
        <fullName evidence="2">Short-chain dehydrogenase</fullName>
    </submittedName>
</protein>
<dbReference type="PRINTS" id="PR00081">
    <property type="entry name" value="GDHRDH"/>
</dbReference>
<proteinExistence type="inferred from homology"/>
<dbReference type="PROSITE" id="PS00061">
    <property type="entry name" value="ADH_SHORT"/>
    <property type="match status" value="1"/>
</dbReference>
<dbReference type="Pfam" id="PF13561">
    <property type="entry name" value="adh_short_C2"/>
    <property type="match status" value="1"/>
</dbReference>
<comment type="caution">
    <text evidence="2">The sequence shown here is derived from an EMBL/GenBank/DDBJ whole genome shotgun (WGS) entry which is preliminary data.</text>
</comment>
<evidence type="ECO:0000313" key="2">
    <source>
        <dbReference type="EMBL" id="PJZ27140.1"/>
    </source>
</evidence>
<accession>A0A2M9XHK8</accession>
<dbReference type="NCBIfam" id="NF005559">
    <property type="entry name" value="PRK07231.1"/>
    <property type="match status" value="1"/>
</dbReference>
<evidence type="ECO:0000256" key="1">
    <source>
        <dbReference type="ARBA" id="ARBA00006484"/>
    </source>
</evidence>
<dbReference type="InterPro" id="IPR036291">
    <property type="entry name" value="NAD(P)-bd_dom_sf"/>
</dbReference>
<gene>
    <name evidence="2" type="ORF">CH357_00825</name>
</gene>
<dbReference type="GO" id="GO:0030497">
    <property type="term" value="P:fatty acid elongation"/>
    <property type="evidence" value="ECO:0007669"/>
    <property type="project" value="TreeGrafter"/>
</dbReference>
<dbReference type="RefSeq" id="WP_100704886.1">
    <property type="nucleotide sequence ID" value="NZ_NPDL01000004.1"/>
</dbReference>
<evidence type="ECO:0000313" key="3">
    <source>
        <dbReference type="Proteomes" id="UP000232196"/>
    </source>
</evidence>
<dbReference type="OrthoDB" id="9803333at2"/>
<dbReference type="InterPro" id="IPR002347">
    <property type="entry name" value="SDR_fam"/>
</dbReference>
<dbReference type="GO" id="GO:0016616">
    <property type="term" value="F:oxidoreductase activity, acting on the CH-OH group of donors, NAD or NADP as acceptor"/>
    <property type="evidence" value="ECO:0007669"/>
    <property type="project" value="TreeGrafter"/>
</dbReference>
<dbReference type="AlphaFoldDB" id="A0A2M9XHK8"/>
<dbReference type="PANTHER" id="PTHR42760:SF40">
    <property type="entry name" value="3-OXOACYL-[ACYL-CARRIER-PROTEIN] REDUCTASE, CHLOROPLASTIC"/>
    <property type="match status" value="1"/>
</dbReference>
<dbReference type="SUPFAM" id="SSF51735">
    <property type="entry name" value="NAD(P)-binding Rossmann-fold domains"/>
    <property type="match status" value="1"/>
</dbReference>
<dbReference type="Gene3D" id="3.40.50.720">
    <property type="entry name" value="NAD(P)-binding Rossmann-like Domain"/>
    <property type="match status" value="1"/>
</dbReference>
<dbReference type="PANTHER" id="PTHR42760">
    <property type="entry name" value="SHORT-CHAIN DEHYDROGENASES/REDUCTASES FAMILY MEMBER"/>
    <property type="match status" value="1"/>
</dbReference>
<reference evidence="2 3" key="1">
    <citation type="submission" date="2017-07" db="EMBL/GenBank/DDBJ databases">
        <title>Leptospira spp. isolated from tropical soils.</title>
        <authorList>
            <person name="Thibeaux R."/>
            <person name="Iraola G."/>
            <person name="Ferres I."/>
            <person name="Bierque E."/>
            <person name="Girault D."/>
            <person name="Soupe-Gilbert M.-E."/>
            <person name="Picardeau M."/>
            <person name="Goarant C."/>
        </authorList>
    </citation>
    <scope>NUCLEOTIDE SEQUENCE [LARGE SCALE GENOMIC DNA]</scope>
    <source>
        <strain evidence="2 3">MCA1-C-A1</strain>
    </source>
</reference>
<dbReference type="CDD" id="cd05233">
    <property type="entry name" value="SDR_c"/>
    <property type="match status" value="1"/>
</dbReference>
<dbReference type="EMBL" id="NPDN01000001">
    <property type="protein sequence ID" value="PJZ27140.1"/>
    <property type="molecule type" value="Genomic_DNA"/>
</dbReference>
<name>A0A2M9XHK8_9LEPT</name>
<keyword evidence="3" id="KW-1185">Reference proteome</keyword>
<organism evidence="2 3">
    <name type="scientific">Leptospira hartskeerlii</name>
    <dbReference type="NCBI Taxonomy" id="2023177"/>
    <lineage>
        <taxon>Bacteria</taxon>
        <taxon>Pseudomonadati</taxon>
        <taxon>Spirochaetota</taxon>
        <taxon>Spirochaetia</taxon>
        <taxon>Leptospirales</taxon>
        <taxon>Leptospiraceae</taxon>
        <taxon>Leptospira</taxon>
    </lineage>
</organism>
<comment type="similarity">
    <text evidence="1">Belongs to the short-chain dehydrogenases/reductases (SDR) family.</text>
</comment>
<dbReference type="Proteomes" id="UP000232196">
    <property type="component" value="Unassembled WGS sequence"/>
</dbReference>
<dbReference type="InterPro" id="IPR020904">
    <property type="entry name" value="Sc_DH/Rdtase_CS"/>
</dbReference>
<dbReference type="PRINTS" id="PR00080">
    <property type="entry name" value="SDRFAMILY"/>
</dbReference>
<dbReference type="FunFam" id="3.40.50.720:FF:000440">
    <property type="entry name" value="Short chain dehydrogenase"/>
    <property type="match status" value="1"/>
</dbReference>
<sequence>MKNVFDLTGKSVLVTGATRGIGRQIAQGFLDAGATVYGTGSSADSIKRLEGSGIEAFAADIRQPGAMDSIIETLSKKHGKLDVLVNNAGVAANLPAGFFKEEDIQNVTQTNFVGVFRASQAYYKIHKKKGGNIINIASVLGMVGTKFASVYCGTKGAVINMTKALAVEWAGSGYRVNAICPGFIDTDMTDMIKEKPEVLEQMKARIPMSRLGRPEDLAGAAVFLASDAAAYVTGQAIVVDGGVTSGI</sequence>